<sequence length="332" mass="36239">MAFGLIEARILALLFSSFFLGAHLTTTTICLWALLVRNPAQGRRINWAFFTVTVTMAIIGTLGVAVDGFVNVRVWTTGDVMLYIDESSWESLFGNIMISLQLLIGDAVLIYRCWIVYEYRLLMVAPSLLLWVGNLVATVILLVRSVVAVNNSSGINSPSLVPETAAQQALTVALNTLTSSLIVYRIWTVSRLVRAYIAGRRQDRLLYAIRVIVESGGIYALTATITLITVLTRNAAVYITANSLVQITAICFNLIIIRFDRNLASKTEVETVINSKVIPLSSLAPSSTRAPTSVGQGAQHVEIAVSRNMEVDTSFSGDFKAGSLKDTEWSAA</sequence>
<keyword evidence="1" id="KW-0812">Transmembrane</keyword>
<dbReference type="Proteomes" id="UP000016930">
    <property type="component" value="Unassembled WGS sequence"/>
</dbReference>
<protein>
    <submittedName>
        <fullName evidence="2">Uncharacterized protein</fullName>
    </submittedName>
</protein>
<feature type="transmembrane region" description="Helical" evidence="1">
    <location>
        <begin position="169"/>
        <end position="187"/>
    </location>
</feature>
<feature type="transmembrane region" description="Helical" evidence="1">
    <location>
        <begin position="92"/>
        <end position="116"/>
    </location>
</feature>
<dbReference type="OrthoDB" id="3357408at2759"/>
<keyword evidence="1" id="KW-1133">Transmembrane helix</keyword>
<feature type="transmembrane region" description="Helical" evidence="1">
    <location>
        <begin position="47"/>
        <end position="72"/>
    </location>
</feature>
<feature type="transmembrane region" description="Helical" evidence="1">
    <location>
        <begin position="235"/>
        <end position="256"/>
    </location>
</feature>
<dbReference type="HOGENOM" id="CLU_044614_1_0_1"/>
<name>M2QEL3_CERS8</name>
<feature type="transmembrane region" description="Helical" evidence="1">
    <location>
        <begin position="207"/>
        <end position="229"/>
    </location>
</feature>
<evidence type="ECO:0000313" key="2">
    <source>
        <dbReference type="EMBL" id="EMD35488.1"/>
    </source>
</evidence>
<organism evidence="2 3">
    <name type="scientific">Ceriporiopsis subvermispora (strain B)</name>
    <name type="common">White-rot fungus</name>
    <name type="synonym">Gelatoporia subvermispora</name>
    <dbReference type="NCBI Taxonomy" id="914234"/>
    <lineage>
        <taxon>Eukaryota</taxon>
        <taxon>Fungi</taxon>
        <taxon>Dikarya</taxon>
        <taxon>Basidiomycota</taxon>
        <taxon>Agaricomycotina</taxon>
        <taxon>Agaricomycetes</taxon>
        <taxon>Polyporales</taxon>
        <taxon>Gelatoporiaceae</taxon>
        <taxon>Gelatoporia</taxon>
    </lineage>
</organism>
<dbReference type="EMBL" id="KB445800">
    <property type="protein sequence ID" value="EMD35488.1"/>
    <property type="molecule type" value="Genomic_DNA"/>
</dbReference>
<feature type="transmembrane region" description="Helical" evidence="1">
    <location>
        <begin position="12"/>
        <end position="35"/>
    </location>
</feature>
<feature type="transmembrane region" description="Helical" evidence="1">
    <location>
        <begin position="128"/>
        <end position="149"/>
    </location>
</feature>
<dbReference type="AlphaFoldDB" id="M2QEL3"/>
<gene>
    <name evidence="2" type="ORF">CERSUDRAFT_116234</name>
</gene>
<accession>M2QEL3</accession>
<evidence type="ECO:0000256" key="1">
    <source>
        <dbReference type="SAM" id="Phobius"/>
    </source>
</evidence>
<keyword evidence="1" id="KW-0472">Membrane</keyword>
<keyword evidence="3" id="KW-1185">Reference proteome</keyword>
<reference evidence="2 3" key="1">
    <citation type="journal article" date="2012" name="Proc. Natl. Acad. Sci. U.S.A.">
        <title>Comparative genomics of Ceriporiopsis subvermispora and Phanerochaete chrysosporium provide insight into selective ligninolysis.</title>
        <authorList>
            <person name="Fernandez-Fueyo E."/>
            <person name="Ruiz-Duenas F.J."/>
            <person name="Ferreira P."/>
            <person name="Floudas D."/>
            <person name="Hibbett D.S."/>
            <person name="Canessa P."/>
            <person name="Larrondo L.F."/>
            <person name="James T.Y."/>
            <person name="Seelenfreund D."/>
            <person name="Lobos S."/>
            <person name="Polanco R."/>
            <person name="Tello M."/>
            <person name="Honda Y."/>
            <person name="Watanabe T."/>
            <person name="Watanabe T."/>
            <person name="Ryu J.S."/>
            <person name="Kubicek C.P."/>
            <person name="Schmoll M."/>
            <person name="Gaskell J."/>
            <person name="Hammel K.E."/>
            <person name="St John F.J."/>
            <person name="Vanden Wymelenberg A."/>
            <person name="Sabat G."/>
            <person name="Splinter BonDurant S."/>
            <person name="Syed K."/>
            <person name="Yadav J.S."/>
            <person name="Doddapaneni H."/>
            <person name="Subramanian V."/>
            <person name="Lavin J.L."/>
            <person name="Oguiza J.A."/>
            <person name="Perez G."/>
            <person name="Pisabarro A.G."/>
            <person name="Ramirez L."/>
            <person name="Santoyo F."/>
            <person name="Master E."/>
            <person name="Coutinho P.M."/>
            <person name="Henrissat B."/>
            <person name="Lombard V."/>
            <person name="Magnuson J.K."/>
            <person name="Kuees U."/>
            <person name="Hori C."/>
            <person name="Igarashi K."/>
            <person name="Samejima M."/>
            <person name="Held B.W."/>
            <person name="Barry K.W."/>
            <person name="LaButti K.M."/>
            <person name="Lapidus A."/>
            <person name="Lindquist E.A."/>
            <person name="Lucas S.M."/>
            <person name="Riley R."/>
            <person name="Salamov A.A."/>
            <person name="Hoffmeister D."/>
            <person name="Schwenk D."/>
            <person name="Hadar Y."/>
            <person name="Yarden O."/>
            <person name="de Vries R.P."/>
            <person name="Wiebenga A."/>
            <person name="Stenlid J."/>
            <person name="Eastwood D."/>
            <person name="Grigoriev I.V."/>
            <person name="Berka R.M."/>
            <person name="Blanchette R.A."/>
            <person name="Kersten P."/>
            <person name="Martinez A.T."/>
            <person name="Vicuna R."/>
            <person name="Cullen D."/>
        </authorList>
    </citation>
    <scope>NUCLEOTIDE SEQUENCE [LARGE SCALE GENOMIC DNA]</scope>
    <source>
        <strain evidence="2 3">B</strain>
    </source>
</reference>
<proteinExistence type="predicted"/>
<evidence type="ECO:0000313" key="3">
    <source>
        <dbReference type="Proteomes" id="UP000016930"/>
    </source>
</evidence>